<sequence length="200" mass="21411">MPINPPLPELADAPPSSKADVPASPSPEWLRAEALFTAPAQAPAHRMAGQGGPVIVIRKRRQAEPQREGPTTEADAATPDGVRVTKVHRVARADLEAAGVAPNSGAETDVVGLRETPRPAPVRTRRSRPERRPSAVVLVPVAPLPVPARLEPVPAAPKPGFRERWASIDARMRQLERVLDDIEKARALRLGLEAALEAQG</sequence>
<gene>
    <name evidence="2" type="ORF">HLB44_10925</name>
</gene>
<feature type="region of interest" description="Disordered" evidence="1">
    <location>
        <begin position="1"/>
        <end position="83"/>
    </location>
</feature>
<keyword evidence="3" id="KW-1185">Reference proteome</keyword>
<dbReference type="EMBL" id="JABRWJ010000003">
    <property type="protein sequence ID" value="NRF67499.1"/>
    <property type="molecule type" value="Genomic_DNA"/>
</dbReference>
<comment type="caution">
    <text evidence="2">The sequence shown here is derived from an EMBL/GenBank/DDBJ whole genome shotgun (WGS) entry which is preliminary data.</text>
</comment>
<organism evidence="2 3">
    <name type="scientific">Pseudaquabacterium terrae</name>
    <dbReference type="NCBI Taxonomy" id="2732868"/>
    <lineage>
        <taxon>Bacteria</taxon>
        <taxon>Pseudomonadati</taxon>
        <taxon>Pseudomonadota</taxon>
        <taxon>Betaproteobacteria</taxon>
        <taxon>Burkholderiales</taxon>
        <taxon>Sphaerotilaceae</taxon>
        <taxon>Pseudaquabacterium</taxon>
    </lineage>
</organism>
<protein>
    <submittedName>
        <fullName evidence="2">Uncharacterized protein</fullName>
    </submittedName>
</protein>
<evidence type="ECO:0000313" key="3">
    <source>
        <dbReference type="Proteomes" id="UP000737171"/>
    </source>
</evidence>
<evidence type="ECO:0000256" key="1">
    <source>
        <dbReference type="SAM" id="MobiDB-lite"/>
    </source>
</evidence>
<name>A0ABX2EFT9_9BURK</name>
<accession>A0ABX2EFT9</accession>
<proteinExistence type="predicted"/>
<feature type="region of interest" description="Disordered" evidence="1">
    <location>
        <begin position="98"/>
        <end position="132"/>
    </location>
</feature>
<dbReference type="RefSeq" id="WP_173122609.1">
    <property type="nucleotide sequence ID" value="NZ_JABRWJ010000003.1"/>
</dbReference>
<reference evidence="2 3" key="1">
    <citation type="submission" date="2020-05" db="EMBL/GenBank/DDBJ databases">
        <title>Aquincola sp. isolate from soil.</title>
        <authorList>
            <person name="Han J."/>
            <person name="Kim D.-U."/>
        </authorList>
    </citation>
    <scope>NUCLEOTIDE SEQUENCE [LARGE SCALE GENOMIC DNA]</scope>
    <source>
        <strain evidence="2 3">S2</strain>
    </source>
</reference>
<evidence type="ECO:0000313" key="2">
    <source>
        <dbReference type="EMBL" id="NRF67499.1"/>
    </source>
</evidence>
<dbReference type="Proteomes" id="UP000737171">
    <property type="component" value="Unassembled WGS sequence"/>
</dbReference>